<accession>A0AAJ0E9J6</accession>
<comment type="caution">
    <text evidence="2">The sequence shown here is derived from an EMBL/GenBank/DDBJ whole genome shotgun (WGS) entry which is preliminary data.</text>
</comment>
<organism evidence="2 3">
    <name type="scientific">Colletotrichum phormii</name>
    <dbReference type="NCBI Taxonomy" id="359342"/>
    <lineage>
        <taxon>Eukaryota</taxon>
        <taxon>Fungi</taxon>
        <taxon>Dikarya</taxon>
        <taxon>Ascomycota</taxon>
        <taxon>Pezizomycotina</taxon>
        <taxon>Sordariomycetes</taxon>
        <taxon>Hypocreomycetidae</taxon>
        <taxon>Glomerellales</taxon>
        <taxon>Glomerellaceae</taxon>
        <taxon>Colletotrichum</taxon>
        <taxon>Colletotrichum acutatum species complex</taxon>
    </lineage>
</organism>
<evidence type="ECO:0000256" key="1">
    <source>
        <dbReference type="SAM" id="MobiDB-lite"/>
    </source>
</evidence>
<dbReference type="EMBL" id="JAHMHQ010000032">
    <property type="protein sequence ID" value="KAK1622875.1"/>
    <property type="molecule type" value="Genomic_DNA"/>
</dbReference>
<feature type="region of interest" description="Disordered" evidence="1">
    <location>
        <begin position="23"/>
        <end position="72"/>
    </location>
</feature>
<name>A0AAJ0E9J6_9PEZI</name>
<dbReference type="GeneID" id="85466685"/>
<sequence>MRLMCAPHLHDEGVLTALTSYHFTPTDTGTRAHGLSSPSAGPSSGEKKRGLRRHQGQERRSATVVRRGNDRHLVVRTAQQSFALGQVGSAELRQAAKGRGEGVGGGEKEGVS</sequence>
<protein>
    <submittedName>
        <fullName evidence="2">Uncharacterized protein</fullName>
    </submittedName>
</protein>
<evidence type="ECO:0000313" key="3">
    <source>
        <dbReference type="Proteomes" id="UP001243989"/>
    </source>
</evidence>
<dbReference type="AlphaFoldDB" id="A0AAJ0E9J6"/>
<reference evidence="2" key="1">
    <citation type="submission" date="2021-06" db="EMBL/GenBank/DDBJ databases">
        <title>Comparative genomics, transcriptomics and evolutionary studies reveal genomic signatures of adaptation to plant cell wall in hemibiotrophic fungi.</title>
        <authorList>
            <consortium name="DOE Joint Genome Institute"/>
            <person name="Baroncelli R."/>
            <person name="Diaz J.F."/>
            <person name="Benocci T."/>
            <person name="Peng M."/>
            <person name="Battaglia E."/>
            <person name="Haridas S."/>
            <person name="Andreopoulos W."/>
            <person name="Labutti K."/>
            <person name="Pangilinan J."/>
            <person name="Floch G.L."/>
            <person name="Makela M.R."/>
            <person name="Henrissat B."/>
            <person name="Grigoriev I.V."/>
            <person name="Crouch J.A."/>
            <person name="De Vries R.P."/>
            <person name="Sukno S.A."/>
            <person name="Thon M.R."/>
        </authorList>
    </citation>
    <scope>NUCLEOTIDE SEQUENCE</scope>
    <source>
        <strain evidence="2">CBS 102054</strain>
    </source>
</reference>
<keyword evidence="3" id="KW-1185">Reference proteome</keyword>
<feature type="compositionally biased region" description="Basic and acidic residues" evidence="1">
    <location>
        <begin position="55"/>
        <end position="72"/>
    </location>
</feature>
<dbReference type="RefSeq" id="XP_060438870.1">
    <property type="nucleotide sequence ID" value="XM_060581823.1"/>
</dbReference>
<evidence type="ECO:0000313" key="2">
    <source>
        <dbReference type="EMBL" id="KAK1622875.1"/>
    </source>
</evidence>
<proteinExistence type="predicted"/>
<gene>
    <name evidence="2" type="ORF">BDP81DRAFT_140555</name>
</gene>
<dbReference type="Proteomes" id="UP001243989">
    <property type="component" value="Unassembled WGS sequence"/>
</dbReference>